<gene>
    <name evidence="2" type="ORF">SAMN06269173_11622</name>
</gene>
<name>A0A239AX30_9BACT</name>
<evidence type="ECO:0000313" key="3">
    <source>
        <dbReference type="Proteomes" id="UP000198310"/>
    </source>
</evidence>
<feature type="transmembrane region" description="Helical" evidence="1">
    <location>
        <begin position="25"/>
        <end position="43"/>
    </location>
</feature>
<keyword evidence="1" id="KW-0812">Transmembrane</keyword>
<evidence type="ECO:0000313" key="2">
    <source>
        <dbReference type="EMBL" id="SNS00255.1"/>
    </source>
</evidence>
<protein>
    <submittedName>
        <fullName evidence="2">Uncharacterized protein</fullName>
    </submittedName>
</protein>
<dbReference type="EMBL" id="FZNS01000016">
    <property type="protein sequence ID" value="SNS00255.1"/>
    <property type="molecule type" value="Genomic_DNA"/>
</dbReference>
<dbReference type="RefSeq" id="WP_089334252.1">
    <property type="nucleotide sequence ID" value="NZ_FZNS01000016.1"/>
</dbReference>
<dbReference type="AlphaFoldDB" id="A0A239AX30"/>
<accession>A0A239AX30</accession>
<keyword evidence="3" id="KW-1185">Reference proteome</keyword>
<feature type="transmembrane region" description="Helical" evidence="1">
    <location>
        <begin position="73"/>
        <end position="94"/>
    </location>
</feature>
<sequence length="95" mass="10595">MSKKRFPRLAALAASLFEQPISKNYVGLSIIFIVLGGFVVYTDNNFPEIAKHLVMVAVMLGIARLFNPEPMRWAWVGVVGIMSLLLVLDLAILFM</sequence>
<dbReference type="Proteomes" id="UP000198310">
    <property type="component" value="Unassembled WGS sequence"/>
</dbReference>
<evidence type="ECO:0000256" key="1">
    <source>
        <dbReference type="SAM" id="Phobius"/>
    </source>
</evidence>
<proteinExistence type="predicted"/>
<keyword evidence="1" id="KW-1133">Transmembrane helix</keyword>
<reference evidence="3" key="1">
    <citation type="submission" date="2017-06" db="EMBL/GenBank/DDBJ databases">
        <authorList>
            <person name="Varghese N."/>
            <person name="Submissions S."/>
        </authorList>
    </citation>
    <scope>NUCLEOTIDE SEQUENCE [LARGE SCALE GENOMIC DNA]</scope>
    <source>
        <strain evidence="3">DSM 28041</strain>
    </source>
</reference>
<organism evidence="2 3">
    <name type="scientific">Hymenobacter mucosus</name>
    <dbReference type="NCBI Taxonomy" id="1411120"/>
    <lineage>
        <taxon>Bacteria</taxon>
        <taxon>Pseudomonadati</taxon>
        <taxon>Bacteroidota</taxon>
        <taxon>Cytophagia</taxon>
        <taxon>Cytophagales</taxon>
        <taxon>Hymenobacteraceae</taxon>
        <taxon>Hymenobacter</taxon>
    </lineage>
</organism>
<keyword evidence="1" id="KW-0472">Membrane</keyword>